<dbReference type="PROSITE" id="PS50896">
    <property type="entry name" value="LISH"/>
    <property type="match status" value="1"/>
</dbReference>
<comment type="caution">
    <text evidence="5">The sequence shown here is derived from an EMBL/GenBank/DDBJ whole genome shotgun (WGS) entry which is preliminary data.</text>
</comment>
<evidence type="ECO:0000313" key="5">
    <source>
        <dbReference type="EMBL" id="PVD21163.1"/>
    </source>
</evidence>
<keyword evidence="3" id="KW-0175">Coiled coil</keyword>
<dbReference type="InterPro" id="IPR000357">
    <property type="entry name" value="HEAT"/>
</dbReference>
<feature type="repeat" description="HEAT" evidence="2">
    <location>
        <begin position="950"/>
        <end position="988"/>
    </location>
</feature>
<dbReference type="SUPFAM" id="SSF48371">
    <property type="entry name" value="ARM repeat"/>
    <property type="match status" value="1"/>
</dbReference>
<dbReference type="InterPro" id="IPR011989">
    <property type="entry name" value="ARM-like"/>
</dbReference>
<feature type="compositionally biased region" description="Polar residues" evidence="4">
    <location>
        <begin position="430"/>
        <end position="445"/>
    </location>
</feature>
<feature type="region of interest" description="Disordered" evidence="4">
    <location>
        <begin position="326"/>
        <end position="360"/>
    </location>
</feature>
<feature type="coiled-coil region" evidence="3">
    <location>
        <begin position="119"/>
        <end position="153"/>
    </location>
</feature>
<dbReference type="Pfam" id="PF02985">
    <property type="entry name" value="HEAT"/>
    <property type="match status" value="1"/>
</dbReference>
<dbReference type="SMART" id="SM00667">
    <property type="entry name" value="LisH"/>
    <property type="match status" value="1"/>
</dbReference>
<feature type="compositionally biased region" description="Polar residues" evidence="4">
    <location>
        <begin position="345"/>
        <end position="360"/>
    </location>
</feature>
<feature type="coiled-coil region" evidence="3">
    <location>
        <begin position="262"/>
        <end position="296"/>
    </location>
</feature>
<dbReference type="InterPro" id="IPR016024">
    <property type="entry name" value="ARM-type_fold"/>
</dbReference>
<feature type="region of interest" description="Disordered" evidence="4">
    <location>
        <begin position="412"/>
        <end position="445"/>
    </location>
</feature>
<sequence>MAANLNPFEDQDHQEWLDDEIETTIPSAIKSPTPSESLEITWDIVASKLLKDNFILTALELHTELVESGRELPRLRDYFSNPGNFERTKEDTPSPTLPRTSSVQTFDSLDFARYSDDGERQVDERVAVLEFELRKAQENIKSLRATLTREAESEIVTPNRQKKEDLGNKQDDNIRPLEKKALNFLINEYLLSNNYKLTSVTFAEENEDQDFEDWDDVGLNMPKPPGVVQLFRDYGTHTSPACETQDKSCQADLDSKKYTEMLQEWDSLQNQLETKVEELENELHLLRQERDTLSQQVDILKIGSSRASAAITPVAAVKPQMLESKDALPGGRQAMPSQERHESSVFGQLESSPSSENLTAKGSMCEVNGYTAVVDMTDGSTFEETVPGLEQESACDIDSISVQENEVVEVSIPTNGKNNPRDTSWDAASGTENTKTCSKNGDITSRGINTTEKSFFGDSGLSRSGTNFHNKRHLSATFQKALQQTAFRVSKDNRIVSEMSYLSKSDGIEVVSMLGRCLPHIVPNVLLGKREELIPLILATAMLHPDSKERDRLLNILFNLIKKPDDDQRQMILTGCVVFAEHVGAERLVEELLPQCWEQISHKYVERRLLVAEACGALASYLPPEMLSSLVLSMLQQMLLDDKDDDVRDAVVRSLGLLLGFITDADKYTQGALALQKTNSSTTLPLNETRFLLLLSVLQELLPFLFICVSETCPSSSVQPEDGFLLDVSYMPPSSSNLSDMHVIAGGEGRLLGLVQQYESHIQQEWFEPWDQLNWLVNNLIPRMLEVMMGVGLSLPRVVSALCTFFYRFCRMFGKTFTYKKVKLKFKELVDLPEECLDSQVSMGHTAITTCIVPVYASGVLLSFSTEESRKEVSLFLKKVLCTLAFCQTSLDSLRAAFLQLKSDSANHELLLGVLWDGVVHSASVVRATAASLFELLIQGVSDALISHRVVPALVTLANDPEVSVRMATIPSLGGIIENVTIREVLDRVYMQLQTFFDDPMYREHHAVLVELIRTLARCGPNAEPKFQDEFILPRLAAIASANNQTGNETKKADIARQLFDAYSAMSCCFLNEQLIQEAMLPGLRCLRQDLASTAPEHEEVVSSMIRDYEAKLMARPESYNQDKLRTSSVTSGSGEDMKARVMSRIKDTTAKANISNIFTRKK</sequence>
<evidence type="ECO:0000256" key="2">
    <source>
        <dbReference type="PROSITE-ProRule" id="PRU00103"/>
    </source>
</evidence>
<reference evidence="5 6" key="1">
    <citation type="submission" date="2018-04" db="EMBL/GenBank/DDBJ databases">
        <title>The genome of golden apple snail Pomacea canaliculata provides insight into stress tolerance and invasive adaptation.</title>
        <authorList>
            <person name="Liu C."/>
            <person name="Liu B."/>
            <person name="Ren Y."/>
            <person name="Zhang Y."/>
            <person name="Wang H."/>
            <person name="Li S."/>
            <person name="Jiang F."/>
            <person name="Yin L."/>
            <person name="Zhang G."/>
            <person name="Qian W."/>
            <person name="Fan W."/>
        </authorList>
    </citation>
    <scope>NUCLEOTIDE SEQUENCE [LARGE SCALE GENOMIC DNA]</scope>
    <source>
        <strain evidence="5">SZHN2017</strain>
        <tissue evidence="5">Muscle</tissue>
    </source>
</reference>
<organism evidence="5 6">
    <name type="scientific">Pomacea canaliculata</name>
    <name type="common">Golden apple snail</name>
    <dbReference type="NCBI Taxonomy" id="400727"/>
    <lineage>
        <taxon>Eukaryota</taxon>
        <taxon>Metazoa</taxon>
        <taxon>Spiralia</taxon>
        <taxon>Lophotrochozoa</taxon>
        <taxon>Mollusca</taxon>
        <taxon>Gastropoda</taxon>
        <taxon>Caenogastropoda</taxon>
        <taxon>Architaenioglossa</taxon>
        <taxon>Ampullarioidea</taxon>
        <taxon>Ampullariidae</taxon>
        <taxon>Pomacea</taxon>
    </lineage>
</organism>
<protein>
    <submittedName>
        <fullName evidence="5">Uncharacterized protein</fullName>
    </submittedName>
</protein>
<dbReference type="EMBL" id="PZQS01000012">
    <property type="protein sequence ID" value="PVD21163.1"/>
    <property type="molecule type" value="Genomic_DNA"/>
</dbReference>
<dbReference type="Gene3D" id="1.25.10.10">
    <property type="entry name" value="Leucine-rich Repeat Variant"/>
    <property type="match status" value="2"/>
</dbReference>
<keyword evidence="6" id="KW-1185">Reference proteome</keyword>
<dbReference type="GO" id="GO:0032367">
    <property type="term" value="P:intracellular cholesterol transport"/>
    <property type="evidence" value="ECO:0007669"/>
    <property type="project" value="InterPro"/>
</dbReference>
<dbReference type="Proteomes" id="UP000245119">
    <property type="component" value="Linkage Group LG12"/>
</dbReference>
<dbReference type="AlphaFoldDB" id="A0A2T7NJ11"/>
<dbReference type="OrthoDB" id="1695393at2759"/>
<dbReference type="InterPro" id="IPR006594">
    <property type="entry name" value="LisH"/>
</dbReference>
<feature type="compositionally biased region" description="Polar residues" evidence="4">
    <location>
        <begin position="93"/>
        <end position="102"/>
    </location>
</feature>
<dbReference type="STRING" id="400727.A0A2T7NJ11"/>
<dbReference type="PANTHER" id="PTHR32059">
    <property type="entry name" value="RAB11-BINDING PROTEIN RELCH"/>
    <property type="match status" value="1"/>
</dbReference>
<dbReference type="GO" id="GO:0055037">
    <property type="term" value="C:recycling endosome"/>
    <property type="evidence" value="ECO:0007669"/>
    <property type="project" value="TreeGrafter"/>
</dbReference>
<dbReference type="PROSITE" id="PS50077">
    <property type="entry name" value="HEAT_REPEAT"/>
    <property type="match status" value="1"/>
</dbReference>
<proteinExistence type="predicted"/>
<evidence type="ECO:0000313" key="6">
    <source>
        <dbReference type="Proteomes" id="UP000245119"/>
    </source>
</evidence>
<dbReference type="InterPro" id="IPR021133">
    <property type="entry name" value="HEAT_type_2"/>
</dbReference>
<evidence type="ECO:0000256" key="1">
    <source>
        <dbReference type="ARBA" id="ARBA00022737"/>
    </source>
</evidence>
<keyword evidence="1" id="KW-0677">Repeat</keyword>
<evidence type="ECO:0000256" key="4">
    <source>
        <dbReference type="SAM" id="MobiDB-lite"/>
    </source>
</evidence>
<name>A0A2T7NJ11_POMCA</name>
<gene>
    <name evidence="5" type="ORF">C0Q70_19330</name>
</gene>
<feature type="region of interest" description="Disordered" evidence="4">
    <location>
        <begin position="80"/>
        <end position="102"/>
    </location>
</feature>
<dbReference type="PANTHER" id="PTHR32059:SF0">
    <property type="entry name" value="RAB11-BINDING PROTEIN RELCH"/>
    <property type="match status" value="1"/>
</dbReference>
<accession>A0A2T7NJ11</accession>
<evidence type="ECO:0000256" key="3">
    <source>
        <dbReference type="SAM" id="Coils"/>
    </source>
</evidence>
<dbReference type="GO" id="GO:0005802">
    <property type="term" value="C:trans-Golgi network"/>
    <property type="evidence" value="ECO:0007669"/>
    <property type="project" value="InterPro"/>
</dbReference>
<dbReference type="InterPro" id="IPR040362">
    <property type="entry name" value="RELCH"/>
</dbReference>